<evidence type="ECO:0000259" key="2">
    <source>
        <dbReference type="Pfam" id="PF14392"/>
    </source>
</evidence>
<evidence type="ECO:0000259" key="1">
    <source>
        <dbReference type="Pfam" id="PF14111"/>
    </source>
</evidence>
<protein>
    <recommendedName>
        <fullName evidence="4">CCHC-type domain-containing protein</fullName>
    </recommendedName>
</protein>
<dbReference type="AlphaFoldDB" id="A0A2N9GU84"/>
<gene>
    <name evidence="3" type="ORF">FSB_LOCUS33839</name>
</gene>
<sequence length="760" mass="84512">MHYRECILVELHSLECIPKIEDPNIGLDIEPEAEEKAKLVLLGKVLSTKVFSRIVVKEVISKAWNTINEVKVAVMDKNVFMFSFSHEVDVRRVHGLPLNCQNINSLKKVRAILGNVTNVDLSGSEVGGGKRYVRVRVGIEVNKPLITGFPLARGELPVLWIPFKYEKLGGFCYGCSILGHNVRNCQDEESQRLWKDEATLGIHGNWLKSEVSEFQPGIDLESLHRSNIVESNLNRVILPNNREITPCPPSTSPVQVSLQAQIQFQQQEPMDLSESWVADSSIEGGGKLEATMVETQAVVAGLPSSQQQDLVQLKLDQQKRPTLVCTGDQFKNYSSGSGLGPIHLGLKKVKGPLYGKLSHNPPSSQLQVSRNSKNPSIKAKARALLKKDKAIAEKAEVLYNPVGSEIDGGAGRPPTARTFKALVCAEARDASSAEVVEKAWDIPVEGSQYFRLVKRFQSTRKELCLWNCLVFGVLMALGFDSAVVNLIKQCLSTVKFTLLLNVLARLINKEAVEGNIHGAKIAPGSPGITKLMYADDVLLFCSAKIAEIEVLMHCVEKFYGWSGLSVSIEKSGLFVSKGVHSQFCRQVKNMWGFKKLASDAQYLGLPLFLLANKSKAFSFVKERLNTRISGWKKLDAMVHKFWWSLRKDGNRFFSPMAWSDICKPLADEGLGFRSFESFNEAMIAKLAWWVLSRRDSFCVRMLRSKYKVGSNWLNEGKKRATSFVWKGLESVKDLLSMGACCGVGSVMQDNNGGNRDREKG</sequence>
<dbReference type="InterPro" id="IPR040256">
    <property type="entry name" value="At4g02000-like"/>
</dbReference>
<evidence type="ECO:0000313" key="3">
    <source>
        <dbReference type="EMBL" id="SPD05957.1"/>
    </source>
</evidence>
<organism evidence="3">
    <name type="scientific">Fagus sylvatica</name>
    <name type="common">Beechnut</name>
    <dbReference type="NCBI Taxonomy" id="28930"/>
    <lineage>
        <taxon>Eukaryota</taxon>
        <taxon>Viridiplantae</taxon>
        <taxon>Streptophyta</taxon>
        <taxon>Embryophyta</taxon>
        <taxon>Tracheophyta</taxon>
        <taxon>Spermatophyta</taxon>
        <taxon>Magnoliopsida</taxon>
        <taxon>eudicotyledons</taxon>
        <taxon>Gunneridae</taxon>
        <taxon>Pentapetalae</taxon>
        <taxon>rosids</taxon>
        <taxon>fabids</taxon>
        <taxon>Fagales</taxon>
        <taxon>Fagaceae</taxon>
        <taxon>Fagus</taxon>
    </lineage>
</organism>
<feature type="domain" description="Zinc knuckle CX2CX4HX4C" evidence="2">
    <location>
        <begin position="159"/>
        <end position="186"/>
    </location>
</feature>
<dbReference type="InterPro" id="IPR025558">
    <property type="entry name" value="DUF4283"/>
</dbReference>
<proteinExistence type="predicted"/>
<dbReference type="PANTHER" id="PTHR31286">
    <property type="entry name" value="GLYCINE-RICH CELL WALL STRUCTURAL PROTEIN 1.8-LIKE"/>
    <property type="match status" value="1"/>
</dbReference>
<name>A0A2N9GU84_FAGSY</name>
<accession>A0A2N9GU84</accession>
<dbReference type="EMBL" id="OIVN01002724">
    <property type="protein sequence ID" value="SPD05957.1"/>
    <property type="molecule type" value="Genomic_DNA"/>
</dbReference>
<dbReference type="Pfam" id="PF14111">
    <property type="entry name" value="DUF4283"/>
    <property type="match status" value="1"/>
</dbReference>
<evidence type="ECO:0008006" key="4">
    <source>
        <dbReference type="Google" id="ProtNLM"/>
    </source>
</evidence>
<dbReference type="PANTHER" id="PTHR31286:SF167">
    <property type="entry name" value="OS09G0268800 PROTEIN"/>
    <property type="match status" value="1"/>
</dbReference>
<dbReference type="Pfam" id="PF14392">
    <property type="entry name" value="zf-CCHC_4"/>
    <property type="match status" value="1"/>
</dbReference>
<dbReference type="InterPro" id="IPR025836">
    <property type="entry name" value="Zn_knuckle_CX2CX4HX4C"/>
</dbReference>
<reference evidence="3" key="1">
    <citation type="submission" date="2018-02" db="EMBL/GenBank/DDBJ databases">
        <authorList>
            <person name="Cohen D.B."/>
            <person name="Kent A.D."/>
        </authorList>
    </citation>
    <scope>NUCLEOTIDE SEQUENCE</scope>
</reference>
<feature type="domain" description="DUF4283" evidence="1">
    <location>
        <begin position="34"/>
        <end position="94"/>
    </location>
</feature>